<reference evidence="1" key="2">
    <citation type="submission" date="2014-07" db="EMBL/GenBank/DDBJ databases">
        <authorList>
            <person name="Hull J."/>
        </authorList>
    </citation>
    <scope>NUCLEOTIDE SEQUENCE</scope>
</reference>
<gene>
    <name evidence="1" type="primary">TXM11</name>
    <name evidence="1" type="ORF">CM83_42851</name>
</gene>
<feature type="non-terminal residue" evidence="1">
    <location>
        <position position="256"/>
    </location>
</feature>
<evidence type="ECO:0000313" key="1">
    <source>
        <dbReference type="EMBL" id="JAG01594.1"/>
    </source>
</evidence>
<dbReference type="PANTHER" id="PTHR33198">
    <property type="entry name" value="ANK_REP_REGION DOMAIN-CONTAINING PROTEIN-RELATED"/>
    <property type="match status" value="1"/>
</dbReference>
<dbReference type="AlphaFoldDB" id="A0A0A9W1B7"/>
<name>A0A0A9W1B7_LYGHE</name>
<protein>
    <submittedName>
        <fullName evidence="1">U12-hexatoxin-Mg1a</fullName>
    </submittedName>
</protein>
<proteinExistence type="predicted"/>
<organism evidence="1">
    <name type="scientific">Lygus hesperus</name>
    <name type="common">Western plant bug</name>
    <dbReference type="NCBI Taxonomy" id="30085"/>
    <lineage>
        <taxon>Eukaryota</taxon>
        <taxon>Metazoa</taxon>
        <taxon>Ecdysozoa</taxon>
        <taxon>Arthropoda</taxon>
        <taxon>Hexapoda</taxon>
        <taxon>Insecta</taxon>
        <taxon>Pterygota</taxon>
        <taxon>Neoptera</taxon>
        <taxon>Paraneoptera</taxon>
        <taxon>Hemiptera</taxon>
        <taxon>Heteroptera</taxon>
        <taxon>Panheteroptera</taxon>
        <taxon>Cimicomorpha</taxon>
        <taxon>Miridae</taxon>
        <taxon>Mirini</taxon>
        <taxon>Lygus</taxon>
    </lineage>
</organism>
<reference evidence="1" key="1">
    <citation type="journal article" date="2014" name="PLoS ONE">
        <title>Transcriptome-Based Identification of ABC Transporters in the Western Tarnished Plant Bug Lygus hesperus.</title>
        <authorList>
            <person name="Hull J.J."/>
            <person name="Chaney K."/>
            <person name="Geib S.M."/>
            <person name="Fabrick J.A."/>
            <person name="Brent C.S."/>
            <person name="Walsh D."/>
            <person name="Lavine L.C."/>
        </authorList>
    </citation>
    <scope>NUCLEOTIDE SEQUENCE</scope>
</reference>
<sequence>ENYFTPKRNILHERCKFNKLALKPSQSLVDFATTLKAAAMSCEFVERDNIIRDRLISQITDRRLLNKLLDIGGVLKLDDAIEHCKQHDQRKLEIHDFEKTENTLSSVDALSKADGRNLKPSPRKPKSGTNKLEFFKCLKCGYEHATGKCFAFGKQCSYCKGPNHFVIGCKKYKINKNRVKSENTKANNAVEINNEYYSTEDEDPFHVDIIQVVNNVDQFNVNVLRNEWLVITKIDTVKVAFKIDTGSEVNILPFKI</sequence>
<accession>A0A0A9W1B7</accession>
<dbReference type="EMBL" id="GBHO01042010">
    <property type="protein sequence ID" value="JAG01594.1"/>
    <property type="molecule type" value="Transcribed_RNA"/>
</dbReference>
<feature type="non-terminal residue" evidence="1">
    <location>
        <position position="1"/>
    </location>
</feature>